<dbReference type="EMBL" id="AP012279">
    <property type="protein sequence ID" value="BAL74951.1"/>
    <property type="molecule type" value="Genomic_DNA"/>
</dbReference>
<accession>A0AAI8QB44</accession>
<feature type="transmembrane region" description="Helical" evidence="1">
    <location>
        <begin position="62"/>
        <end position="82"/>
    </location>
</feature>
<gene>
    <name evidence="2" type="ORF">S23_17350</name>
</gene>
<reference evidence="2 3" key="1">
    <citation type="journal article" date="2012" name="Microbes Environ.">
        <title>Complete genome sequence of Bradyrhizobium sp. S23321: insights into symbiosis evolution in soil oligotrophs.</title>
        <authorList>
            <person name="Okubo T."/>
            <person name="Tsukui T."/>
            <person name="Maita H."/>
            <person name="Okamoto S."/>
            <person name="Oshima K."/>
            <person name="Fujisawa T."/>
            <person name="Saito A."/>
            <person name="Futamata H."/>
            <person name="Hattori R."/>
            <person name="Shimomura Y."/>
            <person name="Haruta S."/>
            <person name="Morimoto S."/>
            <person name="Wang Y."/>
            <person name="Sakai Y."/>
            <person name="Hattori M."/>
            <person name="Aizawa S."/>
            <person name="Nagashima K.V.P."/>
            <person name="Masuda S."/>
            <person name="Hattori T."/>
            <person name="Yamashita A."/>
            <person name="Bao Z."/>
            <person name="Hayatsu M."/>
            <person name="Kajiya-Kanegae H."/>
            <person name="Yoshinaga I."/>
            <person name="Sakamoto K."/>
            <person name="Toyota K."/>
            <person name="Nakao M."/>
            <person name="Kohara M."/>
            <person name="Anda M."/>
            <person name="Niwa R."/>
            <person name="Jung-Hwan P."/>
            <person name="Sameshima-Saito R."/>
            <person name="Tokuda S."/>
            <person name="Yamamoto S."/>
            <person name="Yamamoto S."/>
            <person name="Yokoyama T."/>
            <person name="Akutsu T."/>
            <person name="Nakamura Y."/>
            <person name="Nakahira-Yanaka Y."/>
            <person name="Takada Hoshino Y."/>
            <person name="Hirakawa H."/>
            <person name="Mitsui H."/>
            <person name="Terasawa K."/>
            <person name="Itakura M."/>
            <person name="Sato S."/>
            <person name="Ikeda-Ohtsubo W."/>
            <person name="Sakakura N."/>
            <person name="Kaminuma E."/>
            <person name="Minamisawa K."/>
        </authorList>
    </citation>
    <scope>NUCLEOTIDE SEQUENCE [LARGE SCALE GENOMIC DNA]</scope>
    <source>
        <strain evidence="2 3">S23321</strain>
    </source>
</reference>
<keyword evidence="1" id="KW-0812">Transmembrane</keyword>
<feature type="transmembrane region" description="Helical" evidence="1">
    <location>
        <begin position="6"/>
        <end position="25"/>
    </location>
</feature>
<evidence type="ECO:0000256" key="1">
    <source>
        <dbReference type="SAM" id="Phobius"/>
    </source>
</evidence>
<dbReference type="AlphaFoldDB" id="A0AAI8QB44"/>
<proteinExistence type="predicted"/>
<evidence type="ECO:0000313" key="3">
    <source>
        <dbReference type="Proteomes" id="UP000007886"/>
    </source>
</evidence>
<feature type="transmembrane region" description="Helical" evidence="1">
    <location>
        <begin position="37"/>
        <end position="56"/>
    </location>
</feature>
<keyword evidence="1" id="KW-0472">Membrane</keyword>
<organism evidence="2 3">
    <name type="scientific">Bradyrhizobium cosmicum</name>
    <dbReference type="NCBI Taxonomy" id="1404864"/>
    <lineage>
        <taxon>Bacteria</taxon>
        <taxon>Pseudomonadati</taxon>
        <taxon>Pseudomonadota</taxon>
        <taxon>Alphaproteobacteria</taxon>
        <taxon>Hyphomicrobiales</taxon>
        <taxon>Nitrobacteraceae</taxon>
        <taxon>Bradyrhizobium</taxon>
    </lineage>
</organism>
<dbReference type="Proteomes" id="UP000007886">
    <property type="component" value="Chromosome"/>
</dbReference>
<keyword evidence="1" id="KW-1133">Transmembrane helix</keyword>
<dbReference type="KEGG" id="brs:S23_17350"/>
<dbReference type="RefSeq" id="WP_015684283.1">
    <property type="nucleotide sequence ID" value="NC_017082.1"/>
</dbReference>
<sequence length="99" mass="10361">MKDAWIPIIGAAAVAIISLGAAVYLRSSKQAGEIGARWNQAAAIIVGAAVAILATRLGSLDWYFAIPLGALAFGAIRLPAYVRHGKNASSDQNRKEISN</sequence>
<keyword evidence="3" id="KW-1185">Reference proteome</keyword>
<protein>
    <submittedName>
        <fullName evidence="2">Uncharacterized protein</fullName>
    </submittedName>
</protein>
<name>A0AAI8QB44_9BRAD</name>
<evidence type="ECO:0000313" key="2">
    <source>
        <dbReference type="EMBL" id="BAL74951.1"/>
    </source>
</evidence>